<dbReference type="InterPro" id="IPR051548">
    <property type="entry name" value="Grx-like_ET"/>
</dbReference>
<evidence type="ECO:0000313" key="3">
    <source>
        <dbReference type="Proteomes" id="UP000192343"/>
    </source>
</evidence>
<feature type="domain" description="Glutaredoxin" evidence="1">
    <location>
        <begin position="3"/>
        <end position="62"/>
    </location>
</feature>
<sequence>MAVRIYTTPSCVYCNKAKQYFRENHISFTEYNVANDMRRAEEMVKKSGQMGVPVVDVNGKIIVGFNQPEIERALHR</sequence>
<organism evidence="2 3">
    <name type="scientific">Marispirochaeta aestuarii</name>
    <dbReference type="NCBI Taxonomy" id="1963862"/>
    <lineage>
        <taxon>Bacteria</taxon>
        <taxon>Pseudomonadati</taxon>
        <taxon>Spirochaetota</taxon>
        <taxon>Spirochaetia</taxon>
        <taxon>Spirochaetales</taxon>
        <taxon>Spirochaetaceae</taxon>
        <taxon>Marispirochaeta</taxon>
    </lineage>
</organism>
<dbReference type="PANTHER" id="PTHR34386">
    <property type="entry name" value="GLUTAREDOXIN"/>
    <property type="match status" value="1"/>
</dbReference>
<dbReference type="GO" id="GO:0045454">
    <property type="term" value="P:cell redox homeostasis"/>
    <property type="evidence" value="ECO:0007669"/>
    <property type="project" value="TreeGrafter"/>
</dbReference>
<dbReference type="GO" id="GO:0009055">
    <property type="term" value="F:electron transfer activity"/>
    <property type="evidence" value="ECO:0007669"/>
    <property type="project" value="TreeGrafter"/>
</dbReference>
<dbReference type="CDD" id="cd02976">
    <property type="entry name" value="NrdH"/>
    <property type="match status" value="1"/>
</dbReference>
<evidence type="ECO:0000313" key="2">
    <source>
        <dbReference type="EMBL" id="ORC35893.1"/>
    </source>
</evidence>
<gene>
    <name evidence="2" type="ORF">B4O97_07430</name>
</gene>
<dbReference type="PANTHER" id="PTHR34386:SF1">
    <property type="entry name" value="GLUTAREDOXIN-LIKE PROTEIN NRDH"/>
    <property type="match status" value="1"/>
</dbReference>
<evidence type="ECO:0000259" key="1">
    <source>
        <dbReference type="Pfam" id="PF00462"/>
    </source>
</evidence>
<dbReference type="InterPro" id="IPR011911">
    <property type="entry name" value="GlrX_YruB"/>
</dbReference>
<dbReference type="Pfam" id="PF00462">
    <property type="entry name" value="Glutaredoxin"/>
    <property type="match status" value="1"/>
</dbReference>
<comment type="caution">
    <text evidence="2">The sequence shown here is derived from an EMBL/GenBank/DDBJ whole genome shotgun (WGS) entry which is preliminary data.</text>
</comment>
<dbReference type="InterPro" id="IPR036249">
    <property type="entry name" value="Thioredoxin-like_sf"/>
</dbReference>
<keyword evidence="3" id="KW-1185">Reference proteome</keyword>
<dbReference type="RefSeq" id="WP_083049674.1">
    <property type="nucleotide sequence ID" value="NZ_CAXXQO010000003.1"/>
</dbReference>
<dbReference type="InterPro" id="IPR002109">
    <property type="entry name" value="Glutaredoxin"/>
</dbReference>
<dbReference type="AlphaFoldDB" id="A0A1Y1RZ92"/>
<dbReference type="Gene3D" id="3.40.30.10">
    <property type="entry name" value="Glutaredoxin"/>
    <property type="match status" value="1"/>
</dbReference>
<reference evidence="2 3" key="1">
    <citation type="submission" date="2017-03" db="EMBL/GenBank/DDBJ databases">
        <title>Draft Genome sequence of Marispirochaeta sp. strain JC444.</title>
        <authorList>
            <person name="Shivani Y."/>
            <person name="Subhash Y."/>
            <person name="Sasikala C."/>
            <person name="Ramana C."/>
        </authorList>
    </citation>
    <scope>NUCLEOTIDE SEQUENCE [LARGE SCALE GENOMIC DNA]</scope>
    <source>
        <strain evidence="2 3">JC444</strain>
    </source>
</reference>
<dbReference type="OrthoDB" id="9795531at2"/>
<proteinExistence type="predicted"/>
<dbReference type="Proteomes" id="UP000192343">
    <property type="component" value="Unassembled WGS sequence"/>
</dbReference>
<protein>
    <submittedName>
        <fullName evidence="2">NrdH-redoxin</fullName>
    </submittedName>
</protein>
<name>A0A1Y1RZ92_9SPIO</name>
<dbReference type="SUPFAM" id="SSF52833">
    <property type="entry name" value="Thioredoxin-like"/>
    <property type="match status" value="1"/>
</dbReference>
<accession>A0A1Y1RZ92</accession>
<dbReference type="EMBL" id="MWQY01000007">
    <property type="protein sequence ID" value="ORC35893.1"/>
    <property type="molecule type" value="Genomic_DNA"/>
</dbReference>
<dbReference type="PROSITE" id="PS51354">
    <property type="entry name" value="GLUTAREDOXIN_2"/>
    <property type="match status" value="1"/>
</dbReference>
<dbReference type="STRING" id="1963862.B4O97_07430"/>
<dbReference type="NCBIfam" id="TIGR02196">
    <property type="entry name" value="GlrX_YruB"/>
    <property type="match status" value="1"/>
</dbReference>